<accession>A0ABT3Z5L8</accession>
<gene>
    <name evidence="1" type="ORF">OEG84_04725</name>
</gene>
<keyword evidence="2" id="KW-1185">Reference proteome</keyword>
<reference evidence="1" key="1">
    <citation type="submission" date="2022-10" db="EMBL/GenBank/DDBJ databases">
        <title>Hoeflea sp. G2-23, isolated from marine algae.</title>
        <authorList>
            <person name="Kristyanto S."/>
            <person name="Kim J.M."/>
            <person name="Jeon C.O."/>
        </authorList>
    </citation>
    <scope>NUCLEOTIDE SEQUENCE</scope>
    <source>
        <strain evidence="1">G2-23</strain>
    </source>
</reference>
<dbReference type="RefSeq" id="WP_267652661.1">
    <property type="nucleotide sequence ID" value="NZ_JAOVZR010000001.1"/>
</dbReference>
<dbReference type="Proteomes" id="UP001073227">
    <property type="component" value="Unassembled WGS sequence"/>
</dbReference>
<dbReference type="EMBL" id="JAOVZR010000001">
    <property type="protein sequence ID" value="MCY0147040.1"/>
    <property type="molecule type" value="Genomic_DNA"/>
</dbReference>
<protein>
    <submittedName>
        <fullName evidence="1">Uncharacterized protein</fullName>
    </submittedName>
</protein>
<organism evidence="1 2">
    <name type="scientific">Hoeflea algicola</name>
    <dbReference type="NCBI Taxonomy" id="2983763"/>
    <lineage>
        <taxon>Bacteria</taxon>
        <taxon>Pseudomonadati</taxon>
        <taxon>Pseudomonadota</taxon>
        <taxon>Alphaproteobacteria</taxon>
        <taxon>Hyphomicrobiales</taxon>
        <taxon>Rhizobiaceae</taxon>
        <taxon>Hoeflea</taxon>
    </lineage>
</organism>
<name>A0ABT3Z5L8_9HYPH</name>
<sequence>MSSDELSKKVSDLAKDLDKQFMELGKTLRDVKDTDSELFRQMAADTGIGLRKAYYLVKVFEAFDKLHVQPKRLRQIGWTKLMILSAHVTKQNYRDLLDLAEKMTARNLQLHLKGEDTEDNNHAVLMYFTPEQYGVLRDVLVEHGATQQGRGLLDKEAALMRLVERSTRPH</sequence>
<evidence type="ECO:0000313" key="2">
    <source>
        <dbReference type="Proteomes" id="UP001073227"/>
    </source>
</evidence>
<comment type="caution">
    <text evidence="1">The sequence shown here is derived from an EMBL/GenBank/DDBJ whole genome shotgun (WGS) entry which is preliminary data.</text>
</comment>
<evidence type="ECO:0000313" key="1">
    <source>
        <dbReference type="EMBL" id="MCY0147040.1"/>
    </source>
</evidence>
<proteinExistence type="predicted"/>